<dbReference type="SUPFAM" id="SSF48264">
    <property type="entry name" value="Cytochrome P450"/>
    <property type="match status" value="1"/>
</dbReference>
<dbReference type="PROSITE" id="PS00086">
    <property type="entry name" value="CYTOCHROME_P450"/>
    <property type="match status" value="1"/>
</dbReference>
<evidence type="ECO:0000256" key="1">
    <source>
        <dbReference type="ARBA" id="ARBA00004660"/>
    </source>
</evidence>
<dbReference type="InterPro" id="IPR017972">
    <property type="entry name" value="Cyt_P450_CS"/>
</dbReference>
<evidence type="ECO:0000256" key="3">
    <source>
        <dbReference type="ARBA" id="ARBA00022617"/>
    </source>
</evidence>
<dbReference type="RefSeq" id="WP_063607767.1">
    <property type="nucleotide sequence ID" value="NZ_JMQI01000002.1"/>
</dbReference>
<dbReference type="GO" id="GO:0005506">
    <property type="term" value="F:iron ion binding"/>
    <property type="evidence" value="ECO:0007669"/>
    <property type="project" value="InterPro"/>
</dbReference>
<dbReference type="InterPro" id="IPR001128">
    <property type="entry name" value="Cyt_P450"/>
</dbReference>
<comment type="function">
    <text evidence="8">Involved in the coupling of aromatic side chains of the heptapeptide of vancomycin.</text>
</comment>
<organism evidence="10 11">
    <name type="scientific">Amycolatopsis rifamycinica</name>
    <dbReference type="NCBI Taxonomy" id="287986"/>
    <lineage>
        <taxon>Bacteria</taxon>
        <taxon>Bacillati</taxon>
        <taxon>Actinomycetota</taxon>
        <taxon>Actinomycetes</taxon>
        <taxon>Pseudonocardiales</taxon>
        <taxon>Pseudonocardiaceae</taxon>
        <taxon>Amycolatopsis</taxon>
    </lineage>
</organism>
<keyword evidence="4 9" id="KW-0479">Metal-binding</keyword>
<dbReference type="PANTHER" id="PTHR46696:SF3">
    <property type="entry name" value="PULCHERRIMINIC ACID SYNTHASE"/>
    <property type="match status" value="1"/>
</dbReference>
<dbReference type="STRING" id="287986.DV20_01275"/>
<evidence type="ECO:0000256" key="8">
    <source>
        <dbReference type="ARBA" id="ARBA00055433"/>
    </source>
</evidence>
<dbReference type="GO" id="GO:0004497">
    <property type="term" value="F:monooxygenase activity"/>
    <property type="evidence" value="ECO:0007669"/>
    <property type="project" value="UniProtKB-KW"/>
</dbReference>
<dbReference type="InterPro" id="IPR002397">
    <property type="entry name" value="Cyt_P450_B"/>
</dbReference>
<evidence type="ECO:0000256" key="7">
    <source>
        <dbReference type="ARBA" id="ARBA00023033"/>
    </source>
</evidence>
<proteinExistence type="inferred from homology"/>
<dbReference type="GO" id="GO:0016705">
    <property type="term" value="F:oxidoreductase activity, acting on paired donors, with incorporation or reduction of molecular oxygen"/>
    <property type="evidence" value="ECO:0007669"/>
    <property type="project" value="InterPro"/>
</dbReference>
<evidence type="ECO:0000256" key="2">
    <source>
        <dbReference type="ARBA" id="ARBA00010617"/>
    </source>
</evidence>
<dbReference type="Proteomes" id="UP000027345">
    <property type="component" value="Unassembled WGS sequence"/>
</dbReference>
<dbReference type="GO" id="GO:0020037">
    <property type="term" value="F:heme binding"/>
    <property type="evidence" value="ECO:0007669"/>
    <property type="project" value="InterPro"/>
</dbReference>
<protein>
    <submittedName>
        <fullName evidence="10">Cytochrome p450</fullName>
    </submittedName>
</protein>
<dbReference type="EMBL" id="JMQI01000002">
    <property type="protein sequence ID" value="KDN24050.1"/>
    <property type="molecule type" value="Genomic_DNA"/>
</dbReference>
<comment type="caution">
    <text evidence="10">The sequence shown here is derived from an EMBL/GenBank/DDBJ whole genome shotgun (WGS) entry which is preliminary data.</text>
</comment>
<sequence length="421" mass="48439">MTTQLEQAVAQFSVYDPDYAERQYEIYSELRAKEPVFWHQETQSWFITRYEDVAKLLVGDRFITTPLITNKMKNVPDGEEEHFADIVDIISTWMIYNDRPVHTRLRKHMNRAFWTSEVELIRPEIKKIVSDNLDRILLEQGRSFDFVKEIAHPIPALILCKMLGIPGEEVKRFIKWSDDIAAFMQDFVVSPAPDREISGHTRNSMNEMHEFLFDAIRERRAKPRNDLLSRLISEGADDDQALADIEVVRQTIHLIFGGHKIPQFLLSNCLHQFFTHPEAYEQIVTDPSRMPEAVEECIRVEGPIQYITRHAAKDIEIGGKLIRGNDSVYFFLGAAGRDEAVFADAGSFKLGRQGVKKALAFGGGYHACIAAAFARMEVEEVMSEIVRRIPTMKPLYDLDRPQWTRNPTFHGIVTMPVELID</sequence>
<dbReference type="PRINTS" id="PR00359">
    <property type="entry name" value="BP450"/>
</dbReference>
<evidence type="ECO:0000313" key="10">
    <source>
        <dbReference type="EMBL" id="KDN24050.1"/>
    </source>
</evidence>
<accession>A0A066UAB4</accession>
<comment type="similarity">
    <text evidence="2 9">Belongs to the cytochrome P450 family.</text>
</comment>
<gene>
    <name evidence="10" type="ORF">DV20_01275</name>
</gene>
<dbReference type="FunFam" id="1.10.630.10:FF:000018">
    <property type="entry name" value="Cytochrome P450 monooxygenase"/>
    <property type="match status" value="1"/>
</dbReference>
<dbReference type="eggNOG" id="COG2124">
    <property type="taxonomic scope" value="Bacteria"/>
</dbReference>
<keyword evidence="6 9" id="KW-0408">Iron</keyword>
<dbReference type="AlphaFoldDB" id="A0A066UAB4"/>
<dbReference type="InterPro" id="IPR036396">
    <property type="entry name" value="Cyt_P450_sf"/>
</dbReference>
<evidence type="ECO:0000313" key="11">
    <source>
        <dbReference type="Proteomes" id="UP000027345"/>
    </source>
</evidence>
<comment type="pathway">
    <text evidence="1">Antibiotic biosynthesis; vancomycin biosynthesis.</text>
</comment>
<evidence type="ECO:0000256" key="9">
    <source>
        <dbReference type="RuleBase" id="RU000461"/>
    </source>
</evidence>
<keyword evidence="5 9" id="KW-0560">Oxidoreductase</keyword>
<name>A0A066UAB4_9PSEU</name>
<reference evidence="10 11" key="1">
    <citation type="submission" date="2014-05" db="EMBL/GenBank/DDBJ databases">
        <title>Draft genome sequence of Amycolatopsis rifamycinica DSM 46095.</title>
        <authorList>
            <person name="Lal R."/>
            <person name="Saxena A."/>
            <person name="Kumari R."/>
            <person name="Mukherjee U."/>
            <person name="Singh P."/>
            <person name="Sangwan N."/>
            <person name="Mahato N.K."/>
        </authorList>
    </citation>
    <scope>NUCLEOTIDE SEQUENCE [LARGE SCALE GENOMIC DNA]</scope>
    <source>
        <strain evidence="10 11">DSM 46095</strain>
    </source>
</reference>
<dbReference type="Pfam" id="PF00067">
    <property type="entry name" value="p450"/>
    <property type="match status" value="1"/>
</dbReference>
<keyword evidence="11" id="KW-1185">Reference proteome</keyword>
<evidence type="ECO:0000256" key="4">
    <source>
        <dbReference type="ARBA" id="ARBA00022723"/>
    </source>
</evidence>
<keyword evidence="7 9" id="KW-0503">Monooxygenase</keyword>
<dbReference type="PANTHER" id="PTHR46696">
    <property type="entry name" value="P450, PUTATIVE (EUROFUNG)-RELATED"/>
    <property type="match status" value="1"/>
</dbReference>
<keyword evidence="3 9" id="KW-0349">Heme</keyword>
<dbReference type="Gene3D" id="1.10.630.10">
    <property type="entry name" value="Cytochrome P450"/>
    <property type="match status" value="1"/>
</dbReference>
<evidence type="ECO:0000256" key="5">
    <source>
        <dbReference type="ARBA" id="ARBA00023002"/>
    </source>
</evidence>
<evidence type="ECO:0000256" key="6">
    <source>
        <dbReference type="ARBA" id="ARBA00023004"/>
    </source>
</evidence>